<feature type="non-terminal residue" evidence="2">
    <location>
        <position position="1"/>
    </location>
</feature>
<protein>
    <recommendedName>
        <fullName evidence="1">DUF4143 domain-containing protein</fullName>
    </recommendedName>
</protein>
<reference evidence="2" key="1">
    <citation type="journal article" date="2014" name="Front. Microbiol.">
        <title>High frequency of phylogenetically diverse reductive dehalogenase-homologous genes in deep subseafloor sedimentary metagenomes.</title>
        <authorList>
            <person name="Kawai M."/>
            <person name="Futagami T."/>
            <person name="Toyoda A."/>
            <person name="Takaki Y."/>
            <person name="Nishi S."/>
            <person name="Hori S."/>
            <person name="Arai W."/>
            <person name="Tsubouchi T."/>
            <person name="Morono Y."/>
            <person name="Uchiyama I."/>
            <person name="Ito T."/>
            <person name="Fujiyama A."/>
            <person name="Inagaki F."/>
            <person name="Takami H."/>
        </authorList>
    </citation>
    <scope>NUCLEOTIDE SEQUENCE</scope>
    <source>
        <strain evidence="2">Expedition CK06-06</strain>
    </source>
</reference>
<dbReference type="Pfam" id="PF13635">
    <property type="entry name" value="DUF4143"/>
    <property type="match status" value="1"/>
</dbReference>
<sequence length="73" mass="8659">VGLANTIGFRFSQNMGRLEENLVFLELKRKEMLVSNLEIYYWKDVNHREVDFLKFKSTPSTTTREDKTSDNTR</sequence>
<proteinExistence type="predicted"/>
<evidence type="ECO:0000259" key="1">
    <source>
        <dbReference type="Pfam" id="PF13635"/>
    </source>
</evidence>
<evidence type="ECO:0000313" key="2">
    <source>
        <dbReference type="EMBL" id="GAI48442.1"/>
    </source>
</evidence>
<gene>
    <name evidence="2" type="ORF">S06H3_63893</name>
</gene>
<dbReference type="AlphaFoldDB" id="X1NWJ5"/>
<name>X1NWJ5_9ZZZZ</name>
<accession>X1NWJ5</accession>
<feature type="domain" description="DUF4143" evidence="1">
    <location>
        <begin position="10"/>
        <end position="53"/>
    </location>
</feature>
<dbReference type="InterPro" id="IPR025420">
    <property type="entry name" value="DUF4143"/>
</dbReference>
<comment type="caution">
    <text evidence="2">The sequence shown here is derived from an EMBL/GenBank/DDBJ whole genome shotgun (WGS) entry which is preliminary data.</text>
</comment>
<dbReference type="EMBL" id="BARV01042506">
    <property type="protein sequence ID" value="GAI48442.1"/>
    <property type="molecule type" value="Genomic_DNA"/>
</dbReference>
<organism evidence="2">
    <name type="scientific">marine sediment metagenome</name>
    <dbReference type="NCBI Taxonomy" id="412755"/>
    <lineage>
        <taxon>unclassified sequences</taxon>
        <taxon>metagenomes</taxon>
        <taxon>ecological metagenomes</taxon>
    </lineage>
</organism>